<protein>
    <submittedName>
        <fullName evidence="1">Uncharacterized protein</fullName>
    </submittedName>
</protein>
<reference evidence="2" key="1">
    <citation type="journal article" date="2019" name="Int. J. Syst. Evol. Microbiol.">
        <title>The Global Catalogue of Microorganisms (GCM) 10K type strain sequencing project: providing services to taxonomists for standard genome sequencing and annotation.</title>
        <authorList>
            <consortium name="The Broad Institute Genomics Platform"/>
            <consortium name="The Broad Institute Genome Sequencing Center for Infectious Disease"/>
            <person name="Wu L."/>
            <person name="Ma J."/>
        </authorList>
    </citation>
    <scope>NUCLEOTIDE SEQUENCE [LARGE SCALE GENOMIC DNA]</scope>
    <source>
        <strain evidence="2">JCM 16026</strain>
    </source>
</reference>
<evidence type="ECO:0000313" key="1">
    <source>
        <dbReference type="EMBL" id="GAA2176596.1"/>
    </source>
</evidence>
<comment type="caution">
    <text evidence="1">The sequence shown here is derived from an EMBL/GenBank/DDBJ whole genome shotgun (WGS) entry which is preliminary data.</text>
</comment>
<evidence type="ECO:0000313" key="2">
    <source>
        <dbReference type="Proteomes" id="UP001501599"/>
    </source>
</evidence>
<gene>
    <name evidence="1" type="ORF">GCM10009846_31020</name>
</gene>
<accession>A0ABP5MUJ1</accession>
<organism evidence="1 2">
    <name type="scientific">Agrococcus versicolor</name>
    <dbReference type="NCBI Taxonomy" id="501482"/>
    <lineage>
        <taxon>Bacteria</taxon>
        <taxon>Bacillati</taxon>
        <taxon>Actinomycetota</taxon>
        <taxon>Actinomycetes</taxon>
        <taxon>Micrococcales</taxon>
        <taxon>Microbacteriaceae</taxon>
        <taxon>Agrococcus</taxon>
    </lineage>
</organism>
<sequence>MDLGSYAAYPLPPAVRTAFGVHTAQELADDLGASGALTPDAVHEAERAFRALRTGDPSLARGFLVGRAGLSGDDADAAIARFAETQA</sequence>
<name>A0ABP5MUJ1_9MICO</name>
<proteinExistence type="predicted"/>
<dbReference type="RefSeq" id="WP_344345026.1">
    <property type="nucleotide sequence ID" value="NZ_BAAAQT010000008.1"/>
</dbReference>
<keyword evidence="2" id="KW-1185">Reference proteome</keyword>
<dbReference type="Proteomes" id="UP001501599">
    <property type="component" value="Unassembled WGS sequence"/>
</dbReference>
<dbReference type="EMBL" id="BAAAQT010000008">
    <property type="protein sequence ID" value="GAA2176596.1"/>
    <property type="molecule type" value="Genomic_DNA"/>
</dbReference>